<gene>
    <name evidence="2" type="ORF">LY01_00260</name>
</gene>
<reference evidence="2 3" key="1">
    <citation type="submission" date="2018-02" db="EMBL/GenBank/DDBJ databases">
        <title>Genomic Encyclopedia of Archaeal and Bacterial Type Strains, Phase II (KMG-II): from individual species to whole genera.</title>
        <authorList>
            <person name="Goeker M."/>
        </authorList>
    </citation>
    <scope>NUCLEOTIDE SEQUENCE [LARGE SCALE GENOMIC DNA]</scope>
    <source>
        <strain evidence="2 3">DSM 16809</strain>
    </source>
</reference>
<dbReference type="PANTHER" id="PTHR30441:SF8">
    <property type="entry name" value="DUF748 DOMAIN-CONTAINING PROTEIN"/>
    <property type="match status" value="1"/>
</dbReference>
<comment type="caution">
    <text evidence="2">The sequence shown here is derived from an EMBL/GenBank/DDBJ whole genome shotgun (WGS) entry which is preliminary data.</text>
</comment>
<sequence length="911" mass="99679">MKKLFKILGVTLLAVIVLIVAAPFFFKDQIAQIIKDKLNASMDAQIDFAEVDLSLFSAFPDARLNIEGVSIINKAPFVGDTLFYGREVKLDLPIGDLFNDASEPIHVNELIVNGAVSRLTVDEEGNSSWDIAKEDTAAVNTEAQTTEEGTGFSFDLKHYELTDTELTYEDKSTQMKFAMSQMNHSGNGDFSLGQSTLDTYTEALVFYTMDGVDYLSGQQVKLDAEILMDLENQKYSFQENKAFINDLELKLDGFVELEDAYTMVDLSFDTPSSDFKNFFAVIPETYRKNLDGITTTGDFTVNGIIKGEVDDTRIPKMDIKISSNNASFKYPDLPKTVTNINIDAQLKNDTGNVDDTYFNVAQTSFNIGSDRISGSAMIKNLTTNMNVDVNAKGNLDFQNLAQAFPLPDGMKLDGKLALDMAAKFDMESIEKERYERINTKGTASLTEFKYEGDAMTKPLIINKANIDMTTSRIKLEDFDAQTGNTDLKASGTINNLVGFLLQDQDLKGTFNVRSNTLDASDFMTTTEVAPAQKATEQTQTSTSSTTTEAIEIPAFLDANLDFQANRVLYDGLELKNVSGIALVRDETLTLNDVKTDIFDGNIDVNGSVSTKGDTPVFNMALDMKDLDIAKSFEGFDMFKSFVPILKSLQGKINTDITLSGSLDNELSPILSTLAGDAFAQLLTKDINAANNPLLGKLDDKISFIDLDKFDISDITTKLNFKDGAVQVSPFDFNIKGIKATASGKHSLTNEMDYTLALDVPAKYLGKEGASLLSKLQAEDVEKINVPIPVKFSGSFLNPKIDLNLDLAVKNLTNQIIEIQKAKLKDKGEDAVNNAVNDIISGNNPLTGIKDLINGNGTKASDSTKITTPKDSTGTTKPVSTSTEDKVKEAAGGLIKNLFGKKKTETDTTKTK</sequence>
<dbReference type="EMBL" id="PTJE01000001">
    <property type="protein sequence ID" value="PPK96440.1"/>
    <property type="molecule type" value="Genomic_DNA"/>
</dbReference>
<dbReference type="GO" id="GO:0005886">
    <property type="term" value="C:plasma membrane"/>
    <property type="evidence" value="ECO:0007669"/>
    <property type="project" value="TreeGrafter"/>
</dbReference>
<evidence type="ECO:0000313" key="2">
    <source>
        <dbReference type="EMBL" id="PPK96440.1"/>
    </source>
</evidence>
<dbReference type="Proteomes" id="UP000239002">
    <property type="component" value="Unassembled WGS sequence"/>
</dbReference>
<name>A0A2S6IQM8_9FLAO</name>
<feature type="region of interest" description="Disordered" evidence="1">
    <location>
        <begin position="857"/>
        <end position="886"/>
    </location>
</feature>
<protein>
    <submittedName>
        <fullName evidence="2">AsmA-like protein</fullName>
    </submittedName>
</protein>
<dbReference type="OrthoDB" id="596403at2"/>
<organism evidence="2 3">
    <name type="scientific">Nonlabens xylanidelens</name>
    <dbReference type="NCBI Taxonomy" id="191564"/>
    <lineage>
        <taxon>Bacteria</taxon>
        <taxon>Pseudomonadati</taxon>
        <taxon>Bacteroidota</taxon>
        <taxon>Flavobacteriia</taxon>
        <taxon>Flavobacteriales</taxon>
        <taxon>Flavobacteriaceae</taxon>
        <taxon>Nonlabens</taxon>
    </lineage>
</organism>
<feature type="compositionally biased region" description="Polar residues" evidence="1">
    <location>
        <begin position="857"/>
        <end position="881"/>
    </location>
</feature>
<evidence type="ECO:0000313" key="3">
    <source>
        <dbReference type="Proteomes" id="UP000239002"/>
    </source>
</evidence>
<keyword evidence="3" id="KW-1185">Reference proteome</keyword>
<dbReference type="RefSeq" id="WP_104514001.1">
    <property type="nucleotide sequence ID" value="NZ_MQVW01000022.1"/>
</dbReference>
<proteinExistence type="predicted"/>
<evidence type="ECO:0000256" key="1">
    <source>
        <dbReference type="SAM" id="MobiDB-lite"/>
    </source>
</evidence>
<accession>A0A2S6IQM8</accession>
<dbReference type="GO" id="GO:0090313">
    <property type="term" value="P:regulation of protein targeting to membrane"/>
    <property type="evidence" value="ECO:0007669"/>
    <property type="project" value="TreeGrafter"/>
</dbReference>
<dbReference type="InterPro" id="IPR052894">
    <property type="entry name" value="AsmA-related"/>
</dbReference>
<dbReference type="PANTHER" id="PTHR30441">
    <property type="entry name" value="DUF748 DOMAIN-CONTAINING PROTEIN"/>
    <property type="match status" value="1"/>
</dbReference>
<dbReference type="AlphaFoldDB" id="A0A2S6IQM8"/>